<dbReference type="RefSeq" id="WP_121370919.1">
    <property type="nucleotide sequence ID" value="NZ_RBKS01000001.1"/>
</dbReference>
<sequence>MGAFDEIRLAEARRMLGLAQTDDLSTRAELWLSQGVRSPSLELLAVSPDATPEESLRLLRAAAVELDLAFETPQAARTYSIQASLPSLTSMQGVGEITDYSNGMTDALERRLRRLFRRRR</sequence>
<reference evidence="1 2" key="1">
    <citation type="submission" date="2018-10" db="EMBL/GenBank/DDBJ databases">
        <title>Sequencing the genomes of 1000 actinobacteria strains.</title>
        <authorList>
            <person name="Klenk H.-P."/>
        </authorList>
    </citation>
    <scope>NUCLEOTIDE SEQUENCE [LARGE SCALE GENOMIC DNA]</scope>
    <source>
        <strain evidence="1 2">DSM 17894</strain>
    </source>
</reference>
<comment type="caution">
    <text evidence="1">The sequence shown here is derived from an EMBL/GenBank/DDBJ whole genome shotgun (WGS) entry which is preliminary data.</text>
</comment>
<accession>A0A495IL79</accession>
<protein>
    <submittedName>
        <fullName evidence="1">Uncharacterized protein</fullName>
    </submittedName>
</protein>
<dbReference type="OrthoDB" id="5120827at2"/>
<name>A0A495IL79_9MICO</name>
<keyword evidence="2" id="KW-1185">Reference proteome</keyword>
<evidence type="ECO:0000313" key="1">
    <source>
        <dbReference type="EMBL" id="RKR76031.1"/>
    </source>
</evidence>
<gene>
    <name evidence="1" type="ORF">C8E83_3195</name>
</gene>
<dbReference type="EMBL" id="RBKS01000001">
    <property type="protein sequence ID" value="RKR76031.1"/>
    <property type="molecule type" value="Genomic_DNA"/>
</dbReference>
<evidence type="ECO:0000313" key="2">
    <source>
        <dbReference type="Proteomes" id="UP000280008"/>
    </source>
</evidence>
<organism evidence="1 2">
    <name type="scientific">Frondihabitans australicus</name>
    <dbReference type="NCBI Taxonomy" id="386892"/>
    <lineage>
        <taxon>Bacteria</taxon>
        <taxon>Bacillati</taxon>
        <taxon>Actinomycetota</taxon>
        <taxon>Actinomycetes</taxon>
        <taxon>Micrococcales</taxon>
        <taxon>Microbacteriaceae</taxon>
        <taxon>Frondihabitans</taxon>
    </lineage>
</organism>
<proteinExistence type="predicted"/>
<dbReference type="AlphaFoldDB" id="A0A495IL79"/>
<dbReference type="Proteomes" id="UP000280008">
    <property type="component" value="Unassembled WGS sequence"/>
</dbReference>